<dbReference type="AlphaFoldDB" id="A0A9W6YHQ4"/>
<protein>
    <submittedName>
        <fullName evidence="3">Unnamed protein product</fullName>
    </submittedName>
</protein>
<name>A0A9W6YHQ4_9STRA</name>
<gene>
    <name evidence="3" type="ORF">Pfra01_002923400</name>
</gene>
<accession>A0A9W6YHQ4</accession>
<organism evidence="3 4">
    <name type="scientific">Phytophthora fragariaefolia</name>
    <dbReference type="NCBI Taxonomy" id="1490495"/>
    <lineage>
        <taxon>Eukaryota</taxon>
        <taxon>Sar</taxon>
        <taxon>Stramenopiles</taxon>
        <taxon>Oomycota</taxon>
        <taxon>Peronosporomycetes</taxon>
        <taxon>Peronosporales</taxon>
        <taxon>Peronosporaceae</taxon>
        <taxon>Phytophthora</taxon>
    </lineage>
</organism>
<reference evidence="3" key="1">
    <citation type="submission" date="2023-04" db="EMBL/GenBank/DDBJ databases">
        <title>Phytophthora fragariaefolia NBRC 109709.</title>
        <authorList>
            <person name="Ichikawa N."/>
            <person name="Sato H."/>
            <person name="Tonouchi N."/>
        </authorList>
    </citation>
    <scope>NUCLEOTIDE SEQUENCE</scope>
    <source>
        <strain evidence="3">NBRC 109709</strain>
    </source>
</reference>
<evidence type="ECO:0000313" key="3">
    <source>
        <dbReference type="EMBL" id="GMG14831.1"/>
    </source>
</evidence>
<feature type="domain" description="AB hydrolase-1" evidence="2">
    <location>
        <begin position="118"/>
        <end position="277"/>
    </location>
</feature>
<evidence type="ECO:0000313" key="4">
    <source>
        <dbReference type="Proteomes" id="UP001165121"/>
    </source>
</evidence>
<dbReference type="InterPro" id="IPR000073">
    <property type="entry name" value="AB_hydrolase_1"/>
</dbReference>
<keyword evidence="1" id="KW-0732">Signal</keyword>
<sequence>MLGLVTLLLLLVNYGAIVANSMDINGWYPCTLTDVADQSWLNDISFECASVEVPLCHPEICTSSKMIKLFVKRKLAIAGTNEQQKKHKSLWLLAAGPGASSADCELERYFLLELGMVLMYALLDSSVDVYTVDHRGTGRSSPLDCVATQAMAEGSPNGPSISLTELPYCIKDVLQQIDGHTEAFSVASAARDLIYLIQGLEEDETVTEEVYLYGTSYGTFLVERIMHLAPTQVKGYILDGVVSEAGPDPDTRTFFSHWDHNILASSRRFFELCLQQQGTCPLQLDINRNGDVLNAVLDIYDEIDVIQNNCATQLLLLTETDTPSNALRPIFGLLVRDPALRSFVPSILARMQRCNSKDEQELELVIYLLLEVLVQQWKGATLPTKLGKLKFFNDLTSPLGPSRGNHLATTGSISIDQLDGVFSVGSARLVHYCLLLGNLDPSLSVSDRDPACDLLIDGSEDTMATNYNQVFTYRPDEYSNQIAPVPPNASLMVINGGLL</sequence>
<dbReference type="Pfam" id="PF00561">
    <property type="entry name" value="Abhydrolase_1"/>
    <property type="match status" value="1"/>
</dbReference>
<proteinExistence type="predicted"/>
<dbReference type="OrthoDB" id="427735at2759"/>
<feature type="signal peptide" evidence="1">
    <location>
        <begin position="1"/>
        <end position="19"/>
    </location>
</feature>
<dbReference type="InterPro" id="IPR029058">
    <property type="entry name" value="AB_hydrolase_fold"/>
</dbReference>
<feature type="chain" id="PRO_5041000515" evidence="1">
    <location>
        <begin position="20"/>
        <end position="499"/>
    </location>
</feature>
<comment type="caution">
    <text evidence="3">The sequence shown here is derived from an EMBL/GenBank/DDBJ whole genome shotgun (WGS) entry which is preliminary data.</text>
</comment>
<keyword evidence="4" id="KW-1185">Reference proteome</keyword>
<dbReference type="Gene3D" id="3.40.50.1820">
    <property type="entry name" value="alpha/beta hydrolase"/>
    <property type="match status" value="1"/>
</dbReference>
<dbReference type="EMBL" id="BSXT01018858">
    <property type="protein sequence ID" value="GMG14831.1"/>
    <property type="molecule type" value="Genomic_DNA"/>
</dbReference>
<dbReference type="SUPFAM" id="SSF53474">
    <property type="entry name" value="alpha/beta-Hydrolases"/>
    <property type="match status" value="1"/>
</dbReference>
<dbReference type="Proteomes" id="UP001165121">
    <property type="component" value="Unassembled WGS sequence"/>
</dbReference>
<evidence type="ECO:0000256" key="1">
    <source>
        <dbReference type="SAM" id="SignalP"/>
    </source>
</evidence>
<evidence type="ECO:0000259" key="2">
    <source>
        <dbReference type="Pfam" id="PF00561"/>
    </source>
</evidence>